<dbReference type="AlphaFoldDB" id="A0A431TTK7"/>
<dbReference type="RefSeq" id="WP_126469162.1">
    <property type="nucleotide sequence ID" value="NZ_RXOE01000001.1"/>
</dbReference>
<evidence type="ECO:0000256" key="4">
    <source>
        <dbReference type="ARBA" id="ARBA00023136"/>
    </source>
</evidence>
<evidence type="ECO:0000256" key="3">
    <source>
        <dbReference type="ARBA" id="ARBA00022989"/>
    </source>
</evidence>
<feature type="domain" description="NarX-like N-terminal" evidence="6">
    <location>
        <begin position="146"/>
        <end position="226"/>
    </location>
</feature>
<protein>
    <recommendedName>
        <fullName evidence="6">NarX-like N-terminal domain-containing protein</fullName>
    </recommendedName>
</protein>
<keyword evidence="2" id="KW-0812">Transmembrane</keyword>
<gene>
    <name evidence="7" type="ORF">EJP69_07055</name>
</gene>
<keyword evidence="3" id="KW-1133">Transmembrane helix</keyword>
<comment type="caution">
    <text evidence="7">The sequence shown here is derived from an EMBL/GenBank/DDBJ whole genome shotgun (WGS) entry which is preliminary data.</text>
</comment>
<keyword evidence="8" id="KW-1185">Reference proteome</keyword>
<feature type="chain" id="PRO_5019221999" description="NarX-like N-terminal domain-containing protein" evidence="5">
    <location>
        <begin position="26"/>
        <end position="265"/>
    </location>
</feature>
<evidence type="ECO:0000256" key="1">
    <source>
        <dbReference type="ARBA" id="ARBA00004141"/>
    </source>
</evidence>
<keyword evidence="5" id="KW-0732">Signal</keyword>
<evidence type="ECO:0000259" key="6">
    <source>
        <dbReference type="Pfam" id="PF13675"/>
    </source>
</evidence>
<name>A0A431TTK7_9BURK</name>
<dbReference type="InterPro" id="IPR042295">
    <property type="entry name" value="NarX-like_N_sf"/>
</dbReference>
<evidence type="ECO:0000256" key="2">
    <source>
        <dbReference type="ARBA" id="ARBA00022692"/>
    </source>
</evidence>
<evidence type="ECO:0000313" key="7">
    <source>
        <dbReference type="EMBL" id="RTQ37479.1"/>
    </source>
</evidence>
<proteinExistence type="predicted"/>
<evidence type="ECO:0000313" key="8">
    <source>
        <dbReference type="Proteomes" id="UP000267418"/>
    </source>
</evidence>
<dbReference type="OrthoDB" id="952521at2"/>
<dbReference type="Gene3D" id="1.20.120.960">
    <property type="entry name" value="Histidine kinase NarX, sensor domain"/>
    <property type="match status" value="1"/>
</dbReference>
<keyword evidence="4" id="KW-0472">Membrane</keyword>
<evidence type="ECO:0000256" key="5">
    <source>
        <dbReference type="SAM" id="SignalP"/>
    </source>
</evidence>
<dbReference type="InterPro" id="IPR029095">
    <property type="entry name" value="NarX-like_N"/>
</dbReference>
<feature type="signal peptide" evidence="5">
    <location>
        <begin position="1"/>
        <end position="25"/>
    </location>
</feature>
<sequence length="265" mass="28529">MKRRVFIASAAAAGMGLGAATVAHAQVADLNDAINKAGRQRMLSQRASKAYLALVQKVESRNAQQVLDRSIALFERQLGELKAFAPSPAIRATYESLETAWGAFRNELTDAAPSKEEAARVVKLDTAVLALANQGTGQYEAASGKPVGKLVNIAGRQRMLSQRMAKFYLATAMQIDPAASTAEIGKSRTEFVSALEVLRNAPEATAQIRQELVLADAQWLFFNRGLQRLEGAGASPALMSDVFVSSENLLAIMDRVTGLYSEIKT</sequence>
<organism evidence="7 8">
    <name type="scientific">Variovorax gossypii</name>
    <dbReference type="NCBI Taxonomy" id="1679495"/>
    <lineage>
        <taxon>Bacteria</taxon>
        <taxon>Pseudomonadati</taxon>
        <taxon>Pseudomonadota</taxon>
        <taxon>Betaproteobacteria</taxon>
        <taxon>Burkholderiales</taxon>
        <taxon>Comamonadaceae</taxon>
        <taxon>Variovorax</taxon>
    </lineage>
</organism>
<feature type="domain" description="NarX-like N-terminal" evidence="6">
    <location>
        <begin position="31"/>
        <end position="123"/>
    </location>
</feature>
<dbReference type="Proteomes" id="UP000267418">
    <property type="component" value="Unassembled WGS sequence"/>
</dbReference>
<dbReference type="GO" id="GO:0016020">
    <property type="term" value="C:membrane"/>
    <property type="evidence" value="ECO:0007669"/>
    <property type="project" value="UniProtKB-SubCell"/>
</dbReference>
<comment type="subcellular location">
    <subcellularLocation>
        <location evidence="1">Membrane</location>
        <topology evidence="1">Multi-pass membrane protein</topology>
    </subcellularLocation>
</comment>
<reference evidence="7 8" key="1">
    <citation type="submission" date="2018-12" db="EMBL/GenBank/DDBJ databases">
        <title>The genome of Variovorax gossypii DSM 100435.</title>
        <authorList>
            <person name="Gao J."/>
            <person name="Sun J."/>
        </authorList>
    </citation>
    <scope>NUCLEOTIDE SEQUENCE [LARGE SCALE GENOMIC DNA]</scope>
    <source>
        <strain evidence="7 8">DSM 100435</strain>
    </source>
</reference>
<dbReference type="Pfam" id="PF13675">
    <property type="entry name" value="PilJ"/>
    <property type="match status" value="2"/>
</dbReference>
<accession>A0A431TTK7</accession>
<dbReference type="EMBL" id="RXOE01000001">
    <property type="protein sequence ID" value="RTQ37479.1"/>
    <property type="molecule type" value="Genomic_DNA"/>
</dbReference>